<keyword evidence="4" id="KW-1185">Reference proteome</keyword>
<accession>A0A7X6RF85</accession>
<sequence length="166" mass="18720">MTDTSLMPSPATVERFWNNVVRGPDRQGDEAGSCWIWVGAISTPDGYGRVSWQAGMRRRTMSAHRFALLLEMGEELPPGLVGEHACCEPLCVRVHERHLRTSTQAENIDYAVFRGRHIGNRRGSGSESRAQRSLRVREAVRHGWDEEALRAARAEVIYVPGQIPLW</sequence>
<proteinExistence type="predicted"/>
<evidence type="ECO:0000313" key="4">
    <source>
        <dbReference type="Proteomes" id="UP001549139"/>
    </source>
</evidence>
<dbReference type="SUPFAM" id="SSF54060">
    <property type="entry name" value="His-Me finger endonucleases"/>
    <property type="match status" value="1"/>
</dbReference>
<evidence type="ECO:0008006" key="5">
    <source>
        <dbReference type="Google" id="ProtNLM"/>
    </source>
</evidence>
<comment type="caution">
    <text evidence="2">The sequence shown here is derived from an EMBL/GenBank/DDBJ whole genome shotgun (WGS) entry which is preliminary data.</text>
</comment>
<reference evidence="2 3" key="1">
    <citation type="submission" date="2020-04" db="EMBL/GenBank/DDBJ databases">
        <title>MicrobeNet Type strains.</title>
        <authorList>
            <person name="Nicholson A.C."/>
        </authorList>
    </citation>
    <scope>NUCLEOTIDE SEQUENCE [LARGE SCALE GENOMIC DNA]</scope>
    <source>
        <strain evidence="2 3">ATCC 700355</strain>
    </source>
</reference>
<dbReference type="RefSeq" id="WP_168686014.1">
    <property type="nucleotide sequence ID" value="NZ_JAAXPF010000013.1"/>
</dbReference>
<dbReference type="Proteomes" id="UP000554284">
    <property type="component" value="Unassembled WGS sequence"/>
</dbReference>
<gene>
    <name evidence="2" type="ORF">HF989_09565</name>
    <name evidence="1" type="ORF">JOF50_002173</name>
</gene>
<protein>
    <recommendedName>
        <fullName evidence="5">HNH nuclease domain-containing protein</fullName>
    </recommendedName>
</protein>
<dbReference type="EMBL" id="JBEPNZ010000002">
    <property type="protein sequence ID" value="MET3945310.1"/>
    <property type="molecule type" value="Genomic_DNA"/>
</dbReference>
<dbReference type="EMBL" id="JAAXPF010000013">
    <property type="protein sequence ID" value="NKY69602.1"/>
    <property type="molecule type" value="Genomic_DNA"/>
</dbReference>
<dbReference type="Proteomes" id="UP001549139">
    <property type="component" value="Unassembled WGS sequence"/>
</dbReference>
<evidence type="ECO:0000313" key="3">
    <source>
        <dbReference type="Proteomes" id="UP000554284"/>
    </source>
</evidence>
<evidence type="ECO:0000313" key="1">
    <source>
        <dbReference type="EMBL" id="MET3945310.1"/>
    </source>
</evidence>
<dbReference type="AlphaFoldDB" id="A0A7X6RF85"/>
<dbReference type="InterPro" id="IPR044925">
    <property type="entry name" value="His-Me_finger_sf"/>
</dbReference>
<reference evidence="1 4" key="2">
    <citation type="submission" date="2024-06" db="EMBL/GenBank/DDBJ databases">
        <title>Sequencing the genomes of 1000 actinobacteria strains.</title>
        <authorList>
            <person name="Klenk H.-P."/>
        </authorList>
    </citation>
    <scope>NUCLEOTIDE SEQUENCE [LARGE SCALE GENOMIC DNA]</scope>
    <source>
        <strain evidence="1 4">DSM 44265</strain>
    </source>
</reference>
<organism evidence="2 3">
    <name type="scientific">Corynebacterium mucifaciens</name>
    <dbReference type="NCBI Taxonomy" id="57171"/>
    <lineage>
        <taxon>Bacteria</taxon>
        <taxon>Bacillati</taxon>
        <taxon>Actinomycetota</taxon>
        <taxon>Actinomycetes</taxon>
        <taxon>Mycobacteriales</taxon>
        <taxon>Corynebacteriaceae</taxon>
        <taxon>Corynebacterium</taxon>
    </lineage>
</organism>
<evidence type="ECO:0000313" key="2">
    <source>
        <dbReference type="EMBL" id="NKY69602.1"/>
    </source>
</evidence>
<name>A0A7X6RF85_9CORY</name>